<dbReference type="InterPro" id="IPR052217">
    <property type="entry name" value="Mito/Peroxisomal_Carrier"/>
</dbReference>
<dbReference type="GO" id="GO:0044610">
    <property type="term" value="F:FMN transmembrane transporter activity"/>
    <property type="evidence" value="ECO:0007669"/>
    <property type="project" value="TreeGrafter"/>
</dbReference>
<proteinExistence type="inferred from homology"/>
<evidence type="ECO:0000256" key="6">
    <source>
        <dbReference type="ARBA" id="ARBA00022989"/>
    </source>
</evidence>
<reference evidence="12 13" key="1">
    <citation type="journal article" date="2011" name="J. Gen. Appl. Microbiol.">
        <title>Draft genome sequencing of the enigmatic yeast Saitoella complicata.</title>
        <authorList>
            <person name="Nishida H."/>
            <person name="Hamamoto M."/>
            <person name="Sugiyama J."/>
        </authorList>
    </citation>
    <scope>NUCLEOTIDE SEQUENCE [LARGE SCALE GENOMIC DNA]</scope>
    <source>
        <strain evidence="12 13">NRRL Y-17804</strain>
    </source>
</reference>
<feature type="repeat" description="Solcar" evidence="9">
    <location>
        <begin position="95"/>
        <end position="192"/>
    </location>
</feature>
<feature type="repeat" description="Solcar" evidence="9">
    <location>
        <begin position="203"/>
        <end position="287"/>
    </location>
</feature>
<dbReference type="PANTHER" id="PTHR45939:SF5">
    <property type="entry name" value="PEROXISOMAL MEMBRANE PROTEIN PMP34"/>
    <property type="match status" value="1"/>
</dbReference>
<name>A0A0E9NAC1_SAICN</name>
<evidence type="ECO:0008006" key="14">
    <source>
        <dbReference type="Google" id="ProtNLM"/>
    </source>
</evidence>
<dbReference type="OMA" id="QFMMYEL"/>
<evidence type="ECO:0000256" key="11">
    <source>
        <dbReference type="SAM" id="Phobius"/>
    </source>
</evidence>
<feature type="transmembrane region" description="Helical" evidence="11">
    <location>
        <begin position="162"/>
        <end position="184"/>
    </location>
</feature>
<organism evidence="12 13">
    <name type="scientific">Saitoella complicata (strain BCRC 22490 / CBS 7301 / JCM 7358 / NBRC 10748 / NRRL Y-17804)</name>
    <dbReference type="NCBI Taxonomy" id="698492"/>
    <lineage>
        <taxon>Eukaryota</taxon>
        <taxon>Fungi</taxon>
        <taxon>Dikarya</taxon>
        <taxon>Ascomycota</taxon>
        <taxon>Taphrinomycotina</taxon>
        <taxon>Taphrinomycotina incertae sedis</taxon>
        <taxon>Saitoella</taxon>
    </lineage>
</organism>
<keyword evidence="7 9" id="KW-0472">Membrane</keyword>
<feature type="repeat" description="Solcar" evidence="9">
    <location>
        <begin position="2"/>
        <end position="87"/>
    </location>
</feature>
<evidence type="ECO:0000256" key="1">
    <source>
        <dbReference type="ARBA" id="ARBA00004585"/>
    </source>
</evidence>
<feature type="transmembrane region" description="Helical" evidence="11">
    <location>
        <begin position="58"/>
        <end position="80"/>
    </location>
</feature>
<evidence type="ECO:0000256" key="9">
    <source>
        <dbReference type="PROSITE-ProRule" id="PRU00282"/>
    </source>
</evidence>
<keyword evidence="8" id="KW-0576">Peroxisome</keyword>
<dbReference type="Pfam" id="PF00153">
    <property type="entry name" value="Mito_carr"/>
    <property type="match status" value="3"/>
</dbReference>
<evidence type="ECO:0000256" key="4">
    <source>
        <dbReference type="ARBA" id="ARBA00022692"/>
    </source>
</evidence>
<keyword evidence="13" id="KW-1185">Reference proteome</keyword>
<evidence type="ECO:0000313" key="12">
    <source>
        <dbReference type="EMBL" id="GAO46350.1"/>
    </source>
</evidence>
<dbReference type="GO" id="GO:0015228">
    <property type="term" value="F:coenzyme A transmembrane transporter activity"/>
    <property type="evidence" value="ECO:0007669"/>
    <property type="project" value="TreeGrafter"/>
</dbReference>
<feature type="transmembrane region" description="Helical" evidence="11">
    <location>
        <begin position="204"/>
        <end position="225"/>
    </location>
</feature>
<sequence length="308" mass="33214">MSDNVVHAVAGAGGGILSMGLTYPLVTISTRAQVESRREHTTTTEAVKAILAREGVSGLYTGLDSALFGIAVTNGVYYFFYEGAKGWLEGRKGRLSTLESMLAGAIAGSFTVLATNPIWVVNTRATANKRTVDEAGDEKTPAPRKPMTIIGSLKEIIKDEGVASLWSGVGPALALVINPVIQYTVFEQLKNTVAKKRALGQWDFFWLGALSKLIATGTTYPYLTIKSRMQLRQSKDAAQRYTLVGGLQKIIREEGIAGLYRGIGAKLLQSVLTAGFLFMFKEQLYVGALKLFMLLSARRAALRAGAAK</sequence>
<dbReference type="InterPro" id="IPR018108">
    <property type="entry name" value="MCP_transmembrane"/>
</dbReference>
<dbReference type="EMBL" id="BACD03000003">
    <property type="protein sequence ID" value="GAO46350.1"/>
    <property type="molecule type" value="Genomic_DNA"/>
</dbReference>
<accession>A0A0E9NAC1</accession>
<dbReference type="PROSITE" id="PS50920">
    <property type="entry name" value="SOLCAR"/>
    <property type="match status" value="3"/>
</dbReference>
<protein>
    <recommendedName>
        <fullName evidence="14">Peroxisomal membrane protein PMP47B</fullName>
    </recommendedName>
</protein>
<dbReference type="GO" id="GO:0051724">
    <property type="term" value="F:NAD transmembrane transporter activity"/>
    <property type="evidence" value="ECO:0007669"/>
    <property type="project" value="TreeGrafter"/>
</dbReference>
<evidence type="ECO:0000256" key="7">
    <source>
        <dbReference type="ARBA" id="ARBA00023136"/>
    </source>
</evidence>
<feature type="transmembrane region" description="Helical" evidence="11">
    <location>
        <begin position="6"/>
        <end position="28"/>
    </location>
</feature>
<dbReference type="GO" id="GO:0005778">
    <property type="term" value="C:peroxisomal membrane"/>
    <property type="evidence" value="ECO:0007669"/>
    <property type="project" value="UniProtKB-SubCell"/>
</dbReference>
<dbReference type="STRING" id="698492.A0A0E9NAC1"/>
<dbReference type="AlphaFoldDB" id="A0A0E9NAC1"/>
<evidence type="ECO:0000256" key="2">
    <source>
        <dbReference type="ARBA" id="ARBA00006375"/>
    </source>
</evidence>
<evidence type="ECO:0000256" key="3">
    <source>
        <dbReference type="ARBA" id="ARBA00022448"/>
    </source>
</evidence>
<comment type="similarity">
    <text evidence="2 10">Belongs to the mitochondrial carrier (TC 2.A.29) family.</text>
</comment>
<keyword evidence="6 11" id="KW-1133">Transmembrane helix</keyword>
<dbReference type="RefSeq" id="XP_019024339.1">
    <property type="nucleotide sequence ID" value="XM_019170164.1"/>
</dbReference>
<dbReference type="OrthoDB" id="2019556at2759"/>
<dbReference type="InterPro" id="IPR023395">
    <property type="entry name" value="MCP_dom_sf"/>
</dbReference>
<keyword evidence="3 10" id="KW-0813">Transport</keyword>
<keyword evidence="4 9" id="KW-0812">Transmembrane</keyword>
<evidence type="ECO:0000256" key="10">
    <source>
        <dbReference type="RuleBase" id="RU000488"/>
    </source>
</evidence>
<dbReference type="SUPFAM" id="SSF103506">
    <property type="entry name" value="Mitochondrial carrier"/>
    <property type="match status" value="1"/>
</dbReference>
<comment type="subcellular location">
    <subcellularLocation>
        <location evidence="1">Peroxisome membrane</location>
        <topology evidence="1">Multi-pass membrane protein</topology>
    </subcellularLocation>
</comment>
<gene>
    <name evidence="12" type="ORF">G7K_0582-t1</name>
</gene>
<keyword evidence="5" id="KW-0677">Repeat</keyword>
<dbReference type="GO" id="GO:0015217">
    <property type="term" value="F:ADP transmembrane transporter activity"/>
    <property type="evidence" value="ECO:0007669"/>
    <property type="project" value="TreeGrafter"/>
</dbReference>
<reference evidence="12 13" key="2">
    <citation type="journal article" date="2014" name="J. Gen. Appl. Microbiol.">
        <title>The early diverging ascomycetous budding yeast Saitoella complicata has three histone deacetylases belonging to the Clr6, Hos2, and Rpd3 lineages.</title>
        <authorList>
            <person name="Nishida H."/>
            <person name="Matsumoto T."/>
            <person name="Kondo S."/>
            <person name="Hamamoto M."/>
            <person name="Yoshikawa H."/>
        </authorList>
    </citation>
    <scope>NUCLEOTIDE SEQUENCE [LARGE SCALE GENOMIC DNA]</scope>
    <source>
        <strain evidence="12 13">NRRL Y-17804</strain>
    </source>
</reference>
<evidence type="ECO:0000256" key="8">
    <source>
        <dbReference type="ARBA" id="ARBA00023140"/>
    </source>
</evidence>
<evidence type="ECO:0000313" key="13">
    <source>
        <dbReference type="Proteomes" id="UP000033140"/>
    </source>
</evidence>
<feature type="transmembrane region" description="Helical" evidence="11">
    <location>
        <begin position="100"/>
        <end position="121"/>
    </location>
</feature>
<dbReference type="Proteomes" id="UP000033140">
    <property type="component" value="Unassembled WGS sequence"/>
</dbReference>
<comment type="caution">
    <text evidence="12">The sequence shown here is derived from an EMBL/GenBank/DDBJ whole genome shotgun (WGS) entry which is preliminary data.</text>
</comment>
<dbReference type="GO" id="GO:0015230">
    <property type="term" value="F:FAD transmembrane transporter activity"/>
    <property type="evidence" value="ECO:0007669"/>
    <property type="project" value="TreeGrafter"/>
</dbReference>
<reference evidence="12 13" key="3">
    <citation type="journal article" date="2015" name="Genome Announc.">
        <title>Draft Genome Sequence of the Archiascomycetous Yeast Saitoella complicata.</title>
        <authorList>
            <person name="Yamauchi K."/>
            <person name="Kondo S."/>
            <person name="Hamamoto M."/>
            <person name="Takahashi Y."/>
            <person name="Ogura Y."/>
            <person name="Hayashi T."/>
            <person name="Nishida H."/>
        </authorList>
    </citation>
    <scope>NUCLEOTIDE SEQUENCE [LARGE SCALE GENOMIC DNA]</scope>
    <source>
        <strain evidence="12 13">NRRL Y-17804</strain>
    </source>
</reference>
<dbReference type="Gene3D" id="1.50.40.10">
    <property type="entry name" value="Mitochondrial carrier domain"/>
    <property type="match status" value="2"/>
</dbReference>
<dbReference type="GO" id="GO:0080122">
    <property type="term" value="F:AMP transmembrane transporter activity"/>
    <property type="evidence" value="ECO:0007669"/>
    <property type="project" value="TreeGrafter"/>
</dbReference>
<dbReference type="GO" id="GO:0005347">
    <property type="term" value="F:ATP transmembrane transporter activity"/>
    <property type="evidence" value="ECO:0007669"/>
    <property type="project" value="TreeGrafter"/>
</dbReference>
<dbReference type="PANTHER" id="PTHR45939">
    <property type="entry name" value="PEROXISOMAL MEMBRANE PROTEIN PMP34-RELATED"/>
    <property type="match status" value="1"/>
</dbReference>
<evidence type="ECO:0000256" key="5">
    <source>
        <dbReference type="ARBA" id="ARBA00022737"/>
    </source>
</evidence>